<dbReference type="InParanoid" id="D8TMU4"/>
<dbReference type="AlphaFoldDB" id="D8TMU4"/>
<name>D8TMU4_VOLCA</name>
<accession>D8TMU4</accession>
<gene>
    <name evidence="2" type="ORF">VOLCADRAFT_88011</name>
</gene>
<keyword evidence="3" id="KW-1185">Reference proteome</keyword>
<reference evidence="2 3" key="1">
    <citation type="journal article" date="2010" name="Science">
        <title>Genomic analysis of organismal complexity in the multicellular green alga Volvox carteri.</title>
        <authorList>
            <person name="Prochnik S.E."/>
            <person name="Umen J."/>
            <person name="Nedelcu A.M."/>
            <person name="Hallmann A."/>
            <person name="Miller S.M."/>
            <person name="Nishii I."/>
            <person name="Ferris P."/>
            <person name="Kuo A."/>
            <person name="Mitros T."/>
            <person name="Fritz-Laylin L.K."/>
            <person name="Hellsten U."/>
            <person name="Chapman J."/>
            <person name="Simakov O."/>
            <person name="Rensing S.A."/>
            <person name="Terry A."/>
            <person name="Pangilinan J."/>
            <person name="Kapitonov V."/>
            <person name="Jurka J."/>
            <person name="Salamov A."/>
            <person name="Shapiro H."/>
            <person name="Schmutz J."/>
            <person name="Grimwood J."/>
            <person name="Lindquist E."/>
            <person name="Lucas S."/>
            <person name="Grigoriev I.V."/>
            <person name="Schmitt R."/>
            <person name="Kirk D."/>
            <person name="Rokhsar D.S."/>
        </authorList>
    </citation>
    <scope>NUCLEOTIDE SEQUENCE [LARGE SCALE GENOMIC DNA]</scope>
    <source>
        <strain evidence="3">f. Nagariensis / Eve</strain>
    </source>
</reference>
<dbReference type="Proteomes" id="UP000001058">
    <property type="component" value="Unassembled WGS sequence"/>
</dbReference>
<feature type="compositionally biased region" description="Basic and acidic residues" evidence="1">
    <location>
        <begin position="214"/>
        <end position="228"/>
    </location>
</feature>
<dbReference type="EMBL" id="GL378328">
    <property type="protein sequence ID" value="EFJ51186.1"/>
    <property type="molecule type" value="Genomic_DNA"/>
</dbReference>
<evidence type="ECO:0000256" key="1">
    <source>
        <dbReference type="SAM" id="MobiDB-lite"/>
    </source>
</evidence>
<organism evidence="3">
    <name type="scientific">Volvox carteri f. nagariensis</name>
    <dbReference type="NCBI Taxonomy" id="3068"/>
    <lineage>
        <taxon>Eukaryota</taxon>
        <taxon>Viridiplantae</taxon>
        <taxon>Chlorophyta</taxon>
        <taxon>core chlorophytes</taxon>
        <taxon>Chlorophyceae</taxon>
        <taxon>CS clade</taxon>
        <taxon>Chlamydomonadales</taxon>
        <taxon>Volvocaceae</taxon>
        <taxon>Volvox</taxon>
    </lineage>
</organism>
<feature type="region of interest" description="Disordered" evidence="1">
    <location>
        <begin position="391"/>
        <end position="496"/>
    </location>
</feature>
<feature type="compositionally biased region" description="Gly residues" evidence="1">
    <location>
        <begin position="458"/>
        <end position="468"/>
    </location>
</feature>
<feature type="compositionally biased region" description="Polar residues" evidence="1">
    <location>
        <begin position="229"/>
        <end position="242"/>
    </location>
</feature>
<evidence type="ECO:0000313" key="3">
    <source>
        <dbReference type="Proteomes" id="UP000001058"/>
    </source>
</evidence>
<sequence>MIFDFVRSGRMRQNVRASELIPQSEKRSDAEKKALRKQRTDGKRGEAAMVGMADVDGPEAELLDMEVQLAAAKCAWLRFKETGFRSKRALQLLDNFFCSPGQELVVQAPRPPSLHPSVHQPHQLHQATLPPPPPPPQQQQQQQLQSRRHRGRVNSRDDLRSLEADTFLGAHDQPCLSRTKAPHRAAVAAAAAVANPSSARSFSAADRVTPSGTDGRDPARIPRERQRPADSSSSTGECTRSRQPLKFKEWAAEYARAVAAGHTARALSSSLQPNEVIAAAGAAMAAAEDDVGAAMYDVAAATPGPLLGHASHLPCWGLARRWLDSQQQQQQAPPSAGLSPVAEPLRTIPYSQWVRDVLSLDDGFGGTPSPCAGGGSDGSPVRVLRFVLPSPGEDQEQQQQQQQQLSSLSLSSQPPSFRPSAVFDLQPNDDDKEEAEEEEEEEAGIVYEAECCDIYSHGAGGDSDGGSFGTESSNTTAGGRDSSLPVPPMSFWQLGQ</sequence>
<proteinExistence type="predicted"/>
<feature type="compositionally biased region" description="Basic and acidic residues" evidence="1">
    <location>
        <begin position="24"/>
        <end position="46"/>
    </location>
</feature>
<feature type="region of interest" description="Disordered" evidence="1">
    <location>
        <begin position="192"/>
        <end position="242"/>
    </location>
</feature>
<feature type="region of interest" description="Disordered" evidence="1">
    <location>
        <begin position="108"/>
        <end position="157"/>
    </location>
</feature>
<feature type="compositionally biased region" description="Low complexity" evidence="1">
    <location>
        <begin position="119"/>
        <end position="128"/>
    </location>
</feature>
<dbReference type="GeneID" id="9620744"/>
<protein>
    <submittedName>
        <fullName evidence="2">Uncharacterized protein</fullName>
    </submittedName>
</protein>
<dbReference type="RefSeq" id="XP_002947653.1">
    <property type="nucleotide sequence ID" value="XM_002947607.1"/>
</dbReference>
<feature type="compositionally biased region" description="Low complexity" evidence="1">
    <location>
        <begin position="397"/>
        <end position="413"/>
    </location>
</feature>
<dbReference type="KEGG" id="vcn:VOLCADRAFT_88011"/>
<feature type="region of interest" description="Disordered" evidence="1">
    <location>
        <begin position="18"/>
        <end position="47"/>
    </location>
</feature>
<evidence type="ECO:0000313" key="2">
    <source>
        <dbReference type="EMBL" id="EFJ51186.1"/>
    </source>
</evidence>
<feature type="compositionally biased region" description="Acidic residues" evidence="1">
    <location>
        <begin position="427"/>
        <end position="443"/>
    </location>
</feature>